<proteinExistence type="predicted"/>
<organism evidence="2 3">
    <name type="scientific">Favolaschia claudopus</name>
    <dbReference type="NCBI Taxonomy" id="2862362"/>
    <lineage>
        <taxon>Eukaryota</taxon>
        <taxon>Fungi</taxon>
        <taxon>Dikarya</taxon>
        <taxon>Basidiomycota</taxon>
        <taxon>Agaricomycotina</taxon>
        <taxon>Agaricomycetes</taxon>
        <taxon>Agaricomycetidae</taxon>
        <taxon>Agaricales</taxon>
        <taxon>Marasmiineae</taxon>
        <taxon>Mycenaceae</taxon>
        <taxon>Favolaschia</taxon>
    </lineage>
</organism>
<accession>A0AAV9Z8L4</accession>
<name>A0AAV9Z8L4_9AGAR</name>
<sequence>MAGPGTRKKRAKQRNITPPPQPVPETFDGGVVDYSDTEYAQQSPPTAEMLSEDPPSPVFPDNSNDSDVDDLGENFSRLASSDVEHSSHEPEELEEEEDNSSEDIELVSPRDSSAFKIKIPARPATPGTSSKPIEIEFSPAKKATKRVKGATSRTTVKKQRVDKPLEVLSSDSDSDLPPSVPLPSVNKKVRTGSKPAASTVSESPSPVEPVVKRKPGRPRREQAPVPVELSAHVYCAYTWAVLRRKGRGTTARQETEQKMSPLQGPFSLTTFRPADHRALVASIAETMHIRPTEVNIESLRWAVVKGSKAGPGYPLYDENGFKVMRESLPMVSQGGATMHFQITLARPVNVSAVEALGEAEAINEEPITKLDTLLGGKVIYCSCLRRTY</sequence>
<gene>
    <name evidence="2" type="ORF">R3P38DRAFT_2811842</name>
</gene>
<feature type="compositionally biased region" description="Basic residues" evidence="1">
    <location>
        <begin position="1"/>
        <end position="13"/>
    </location>
</feature>
<dbReference type="AlphaFoldDB" id="A0AAV9Z8L4"/>
<feature type="compositionally biased region" description="Acidic residues" evidence="1">
    <location>
        <begin position="91"/>
        <end position="105"/>
    </location>
</feature>
<evidence type="ECO:0000313" key="2">
    <source>
        <dbReference type="EMBL" id="KAK6974630.1"/>
    </source>
</evidence>
<dbReference type="EMBL" id="JAWWNJ010000182">
    <property type="protein sequence ID" value="KAK6974630.1"/>
    <property type="molecule type" value="Genomic_DNA"/>
</dbReference>
<protein>
    <submittedName>
        <fullName evidence="2">Uncharacterized protein</fullName>
    </submittedName>
</protein>
<dbReference type="Proteomes" id="UP001362999">
    <property type="component" value="Unassembled WGS sequence"/>
</dbReference>
<feature type="compositionally biased region" description="Low complexity" evidence="1">
    <location>
        <begin position="167"/>
        <end position="185"/>
    </location>
</feature>
<comment type="caution">
    <text evidence="2">The sequence shown here is derived from an EMBL/GenBank/DDBJ whole genome shotgun (WGS) entry which is preliminary data.</text>
</comment>
<keyword evidence="3" id="KW-1185">Reference proteome</keyword>
<evidence type="ECO:0000313" key="3">
    <source>
        <dbReference type="Proteomes" id="UP001362999"/>
    </source>
</evidence>
<feature type="compositionally biased region" description="Low complexity" evidence="1">
    <location>
        <begin position="195"/>
        <end position="209"/>
    </location>
</feature>
<feature type="region of interest" description="Disordered" evidence="1">
    <location>
        <begin position="1"/>
        <end position="223"/>
    </location>
</feature>
<reference evidence="2 3" key="1">
    <citation type="journal article" date="2024" name="J Genomics">
        <title>Draft genome sequencing and assembly of Favolaschia claudopus CIRM-BRFM 2984 isolated from oak limbs.</title>
        <authorList>
            <person name="Navarro D."/>
            <person name="Drula E."/>
            <person name="Chaduli D."/>
            <person name="Cazenave R."/>
            <person name="Ahrendt S."/>
            <person name="Wang J."/>
            <person name="Lipzen A."/>
            <person name="Daum C."/>
            <person name="Barry K."/>
            <person name="Grigoriev I.V."/>
            <person name="Favel A."/>
            <person name="Rosso M.N."/>
            <person name="Martin F."/>
        </authorList>
    </citation>
    <scope>NUCLEOTIDE SEQUENCE [LARGE SCALE GENOMIC DNA]</scope>
    <source>
        <strain evidence="2 3">CIRM-BRFM 2984</strain>
    </source>
</reference>
<evidence type="ECO:0000256" key="1">
    <source>
        <dbReference type="SAM" id="MobiDB-lite"/>
    </source>
</evidence>